<keyword evidence="2" id="KW-1185">Reference proteome</keyword>
<dbReference type="AlphaFoldDB" id="A0A844B5V2"/>
<dbReference type="Gene3D" id="2.60.120.10">
    <property type="entry name" value="Jelly Rolls"/>
    <property type="match status" value="1"/>
</dbReference>
<accession>A0A844B5V2</accession>
<dbReference type="InterPro" id="IPR010282">
    <property type="entry name" value="Uncharacterised_HutD/Ves"/>
</dbReference>
<dbReference type="EMBL" id="WJBU01000001">
    <property type="protein sequence ID" value="MRD45921.1"/>
    <property type="molecule type" value="Genomic_DNA"/>
</dbReference>
<comment type="caution">
    <text evidence="1">The sequence shown here is derived from an EMBL/GenBank/DDBJ whole genome shotgun (WGS) entry which is preliminary data.</text>
</comment>
<dbReference type="Proteomes" id="UP000487350">
    <property type="component" value="Unassembled WGS sequence"/>
</dbReference>
<dbReference type="InterPro" id="IPR014710">
    <property type="entry name" value="RmlC-like_jellyroll"/>
</dbReference>
<reference evidence="1 2" key="1">
    <citation type="submission" date="2019-11" db="EMBL/GenBank/DDBJ databases">
        <title>Caenimonas koreensis gen. nov., sp. nov., isolated from activated sludge.</title>
        <authorList>
            <person name="Seung H.R."/>
        </authorList>
    </citation>
    <scope>NUCLEOTIDE SEQUENCE [LARGE SCALE GENOMIC DNA]</scope>
    <source>
        <strain evidence="1 2">EMB320</strain>
    </source>
</reference>
<gene>
    <name evidence="1" type="ORF">GHT07_01415</name>
</gene>
<dbReference type="CDD" id="cd20293">
    <property type="entry name" value="cupin_HutD_N"/>
    <property type="match status" value="1"/>
</dbReference>
<evidence type="ECO:0000313" key="1">
    <source>
        <dbReference type="EMBL" id="MRD45921.1"/>
    </source>
</evidence>
<dbReference type="PANTHER" id="PTHR37943">
    <property type="entry name" value="PROTEIN VES"/>
    <property type="match status" value="1"/>
</dbReference>
<dbReference type="SUPFAM" id="SSF51182">
    <property type="entry name" value="RmlC-like cupins"/>
    <property type="match status" value="1"/>
</dbReference>
<dbReference type="RefSeq" id="WP_153583260.1">
    <property type="nucleotide sequence ID" value="NZ_WJBU01000001.1"/>
</dbReference>
<sequence length="183" mass="20265">MKWNLVRLADVRSRPWRNGGGTTRELLAMPGPDDWRLRISVAEVENDGPFSAFAGVKRWFAVLHGAGVVLKVGDREHRVTRDDPPLAFDGGAAVDCHLIAGATQDLNLMVRGRVAAMHRVTQVRQEHCDARVIVAVYANAPTSITVDDEPLVIDEGMLAWRAVDHGARVRVESRDALWMEVEP</sequence>
<dbReference type="Pfam" id="PF05962">
    <property type="entry name" value="HutD"/>
    <property type="match status" value="1"/>
</dbReference>
<dbReference type="PANTHER" id="PTHR37943:SF1">
    <property type="entry name" value="PROTEIN VES"/>
    <property type="match status" value="1"/>
</dbReference>
<dbReference type="OrthoDB" id="9800082at2"/>
<name>A0A844B5V2_9BURK</name>
<proteinExistence type="predicted"/>
<organism evidence="1 2">
    <name type="scientific">Caenimonas koreensis DSM 17982</name>
    <dbReference type="NCBI Taxonomy" id="1121255"/>
    <lineage>
        <taxon>Bacteria</taxon>
        <taxon>Pseudomonadati</taxon>
        <taxon>Pseudomonadota</taxon>
        <taxon>Betaproteobacteria</taxon>
        <taxon>Burkholderiales</taxon>
        <taxon>Comamonadaceae</taxon>
        <taxon>Caenimonas</taxon>
    </lineage>
</organism>
<protein>
    <submittedName>
        <fullName evidence="1">HutD family protein</fullName>
    </submittedName>
</protein>
<dbReference type="InterPro" id="IPR011051">
    <property type="entry name" value="RmlC_Cupin_sf"/>
</dbReference>
<evidence type="ECO:0000313" key="2">
    <source>
        <dbReference type="Proteomes" id="UP000487350"/>
    </source>
</evidence>